<feature type="transmembrane region" description="Helical" evidence="6">
    <location>
        <begin position="172"/>
        <end position="193"/>
    </location>
</feature>
<reference evidence="7" key="1">
    <citation type="submission" date="2019-10" db="EMBL/GenBank/DDBJ databases">
        <title>The sequence and de novo assembly of the wild yak genome.</title>
        <authorList>
            <person name="Liu Y."/>
        </authorList>
    </citation>
    <scope>NUCLEOTIDE SEQUENCE [LARGE SCALE GENOMIC DNA]</scope>
    <source>
        <strain evidence="7">WY2019</strain>
    </source>
</reference>
<evidence type="ECO:0000256" key="6">
    <source>
        <dbReference type="SAM" id="Phobius"/>
    </source>
</evidence>
<dbReference type="PANTHER" id="PTHR12290">
    <property type="entry name" value="CORNICHON-RELATED"/>
    <property type="match status" value="1"/>
</dbReference>
<dbReference type="Proteomes" id="UP000322234">
    <property type="component" value="Unassembled WGS sequence"/>
</dbReference>
<evidence type="ECO:0000256" key="2">
    <source>
        <dbReference type="ARBA" id="ARBA00010095"/>
    </source>
</evidence>
<dbReference type="GO" id="GO:0016020">
    <property type="term" value="C:membrane"/>
    <property type="evidence" value="ECO:0007669"/>
    <property type="project" value="UniProtKB-SubCell"/>
</dbReference>
<protein>
    <recommendedName>
        <fullName evidence="9">Protein cornichon-like protein 4</fullName>
    </recommendedName>
</protein>
<evidence type="ECO:0000313" key="8">
    <source>
        <dbReference type="Proteomes" id="UP000322234"/>
    </source>
</evidence>
<name>A0A6B0R3C2_9CETA</name>
<keyword evidence="4 6" id="KW-1133">Transmembrane helix</keyword>
<dbReference type="GO" id="GO:0016192">
    <property type="term" value="P:vesicle-mediated transport"/>
    <property type="evidence" value="ECO:0007669"/>
    <property type="project" value="InterPro"/>
</dbReference>
<gene>
    <name evidence="7" type="ORF">E5288_WYG004979</name>
</gene>
<proteinExistence type="inferred from homology"/>
<dbReference type="Pfam" id="PF03311">
    <property type="entry name" value="Cornichon"/>
    <property type="match status" value="1"/>
</dbReference>
<keyword evidence="3 6" id="KW-0812">Transmembrane</keyword>
<evidence type="ECO:0000256" key="5">
    <source>
        <dbReference type="ARBA" id="ARBA00023136"/>
    </source>
</evidence>
<keyword evidence="5 6" id="KW-0472">Membrane</keyword>
<evidence type="ECO:0008006" key="9">
    <source>
        <dbReference type="Google" id="ProtNLM"/>
    </source>
</evidence>
<organism evidence="7 8">
    <name type="scientific">Bos mutus</name>
    <name type="common">wild yak</name>
    <dbReference type="NCBI Taxonomy" id="72004"/>
    <lineage>
        <taxon>Eukaryota</taxon>
        <taxon>Metazoa</taxon>
        <taxon>Chordata</taxon>
        <taxon>Craniata</taxon>
        <taxon>Vertebrata</taxon>
        <taxon>Euteleostomi</taxon>
        <taxon>Mammalia</taxon>
        <taxon>Eutheria</taxon>
        <taxon>Laurasiatheria</taxon>
        <taxon>Artiodactyla</taxon>
        <taxon>Ruminantia</taxon>
        <taxon>Pecora</taxon>
        <taxon>Bovidae</taxon>
        <taxon>Bovinae</taxon>
        <taxon>Bos</taxon>
    </lineage>
</organism>
<comment type="caution">
    <text evidence="7">The sequence shown here is derived from an EMBL/GenBank/DDBJ whole genome shotgun (WGS) entry which is preliminary data.</text>
</comment>
<evidence type="ECO:0000256" key="1">
    <source>
        <dbReference type="ARBA" id="ARBA00004141"/>
    </source>
</evidence>
<evidence type="ECO:0000313" key="7">
    <source>
        <dbReference type="EMBL" id="MXQ81983.1"/>
    </source>
</evidence>
<comment type="subcellular location">
    <subcellularLocation>
        <location evidence="1">Membrane</location>
        <topology evidence="1">Multi-pass membrane protein</topology>
    </subcellularLocation>
</comment>
<dbReference type="SMART" id="SM01398">
    <property type="entry name" value="Cornichon"/>
    <property type="match status" value="1"/>
</dbReference>
<dbReference type="AlphaFoldDB" id="A0A6B0R3C2"/>
<keyword evidence="8" id="KW-1185">Reference proteome</keyword>
<comment type="similarity">
    <text evidence="2">Belongs to the cornichon family.</text>
</comment>
<accession>A0A6B0R3C2</accession>
<dbReference type="InterPro" id="IPR003377">
    <property type="entry name" value="Cornichon"/>
</dbReference>
<dbReference type="EMBL" id="VBQZ03000009">
    <property type="protein sequence ID" value="MXQ81983.1"/>
    <property type="molecule type" value="Genomic_DNA"/>
</dbReference>
<sequence>MRQHWHLAFPYGPRGRGSRFTSFLALEREGSRFVLQLPCARALRLMSGVRRARAHVPGAVSRGRSRAELGGDDLAPLVILWATPPLPAPLFSRVLELVGNLSHPQVDSFQKRVKCFFHDAVLLVKVRYQGSGAWKCIDRYSDLKGSMNVDINHPKLEILAQILEKRWVIPELVGHTLVTVLMLISLHWFIFLLNLPVAAWNIYRYIMVPSGNMGVFDPTEIHNRGQLKSHMKEAMIKLGFHLLCFFMYLYRTKKAQ</sequence>
<evidence type="ECO:0000256" key="4">
    <source>
        <dbReference type="ARBA" id="ARBA00022989"/>
    </source>
</evidence>
<evidence type="ECO:0000256" key="3">
    <source>
        <dbReference type="ARBA" id="ARBA00022692"/>
    </source>
</evidence>